<evidence type="ECO:0000256" key="4">
    <source>
        <dbReference type="ARBA" id="ARBA00022786"/>
    </source>
</evidence>
<keyword evidence="12" id="KW-1185">Reference proteome</keyword>
<dbReference type="Pfam" id="PF12359">
    <property type="entry name" value="DUF3645"/>
    <property type="match status" value="1"/>
</dbReference>
<keyword evidence="3" id="KW-0645">Protease</keyword>
<dbReference type="InParanoid" id="A0A0C3C526"/>
<name>A0A0C3C526_PILCF</name>
<dbReference type="EMBL" id="KN832987">
    <property type="protein sequence ID" value="KIM84727.1"/>
    <property type="molecule type" value="Genomic_DNA"/>
</dbReference>
<evidence type="ECO:0000259" key="10">
    <source>
        <dbReference type="Pfam" id="PF20255"/>
    </source>
</evidence>
<dbReference type="OrthoDB" id="3182339at2759"/>
<dbReference type="InterPro" id="IPR046541">
    <property type="entry name" value="DUF6606"/>
</dbReference>
<keyword evidence="5" id="KW-0378">Hydrolase</keyword>
<reference evidence="12" key="2">
    <citation type="submission" date="2015-01" db="EMBL/GenBank/DDBJ databases">
        <title>Evolutionary Origins and Diversification of the Mycorrhizal Mutualists.</title>
        <authorList>
            <consortium name="DOE Joint Genome Institute"/>
            <consortium name="Mycorrhizal Genomics Consortium"/>
            <person name="Kohler A."/>
            <person name="Kuo A."/>
            <person name="Nagy L.G."/>
            <person name="Floudas D."/>
            <person name="Copeland A."/>
            <person name="Barry K.W."/>
            <person name="Cichocki N."/>
            <person name="Veneault-Fourrey C."/>
            <person name="LaButti K."/>
            <person name="Lindquist E.A."/>
            <person name="Lipzen A."/>
            <person name="Lundell T."/>
            <person name="Morin E."/>
            <person name="Murat C."/>
            <person name="Riley R."/>
            <person name="Ohm R."/>
            <person name="Sun H."/>
            <person name="Tunlid A."/>
            <person name="Henrissat B."/>
            <person name="Grigoriev I.V."/>
            <person name="Hibbett D.S."/>
            <person name="Martin F."/>
        </authorList>
    </citation>
    <scope>NUCLEOTIDE SEQUENCE [LARGE SCALE GENOMIC DNA]</scope>
    <source>
        <strain evidence="12">F 1598</strain>
    </source>
</reference>
<dbReference type="STRING" id="765440.A0A0C3C526"/>
<sequence length="2942" mass="336258">MACGAKLVCSYPGPAVAVPCESIDNSNFYKELMSFLVHMNRDALDSSQSTTRQEDRDTPHPRYITQLLRGILLGIGTATTVMVTRIRKRIGDDVLRKDDGKPWRRSSLWLVIRVALQTTLYRKSTGHSDYKAFMVFLMARILQFGLHEDSLPSDIIFCMRAKMSRRLYKLCNTTAPEFAAPAFVIREAHDTGQAAEKILQERWSMVQERQAESGRWAPEDLDIEGDTRLSLLNSTDYISRILDRNPPRTSSYSFQPPQHPLRLNGFNAFCEVIQSNPFMADAAVALGDFELAVQNEIDDWVTQNLHDSSSCVKVAACITQYSDAARKQYESNPEDQSIMLLTIFALWVALDKIAVAQCPLLKDYSPEVPSDLFAPLLLRKSKTFKLLTYIEKHLRNRHLCASLGSIFSDEINDDSFSVRYFKASKHHQTLLSLIEKDAKLEREEKLKELKSKNALYKAYIAEAGLLKHRVLPNREQDHNLKKKCHTCSLEKKAARLQIAVHEWPLPRDPFQAKAVVFELDYPLECGLWRATTYQILRDICVSDRQPPTGSPVQLDTYHGLQKYVVHDRIRRITLASTSSFPNSRSRIIAIPSDESAVCVNNDLQYRLFDTSGKAWVSASSMQYRIVPYCTLQLPKDSPYRFMQYAVDGTSHTSNQVLANQSECPKDLNLHEYIAFASLRSGCHLQWLNIARELRAKSLSFYREEVHTLLNQAAWQIGDLSEDGHRKWHAELTNKGFGLVLLKELYDLTLSVKTNWLQCITVRTVIALTSRLLSSANDAEVRMEAHSLLREARSVTFEWMHQLSTKLQESNDGLKINELRLRLCETALACRSTYDVDPGHLPDLGPSDVAILVECAIVLYDNTPTTISDVLHDFKRLLDRDRRLSRFLEPLLCQRQHWEGLDNAIVSIWGDYHRGSGWQQLKPPNSRWLKSGSELQDVQFNLLEGQLLINGRPLFRLPKSVVEHPTYSRIFGQKILDVIPSDIPGIEFATRGSIHDYQVLFAWREDHQLVIQTKRKSDEQVLELIPHRTLLGDLPELLVENFTHWLDLSNHEIELRPLENRWESSHEHWHIKRANDGFWTMCKGSHSLVDIRSSTSQMISARLKALEYEEYLTITYLPDDRSLSVDLPRFRLSFHMNDVKHDKHLESQNLPGLEIDPDQSTGTMFGLVSQLVLRAKDRVSRLLPRSRRVIIPHGECLMTLNNRLRIVIDTKMQTSVKFHEYRIDEDLGCLVGNVSLISRLYKIYLHAISSHCLIDPLTGRTGTEEALSELCSASCQSFQKLGTTEMAILSQIGSLTPSRSSYPDHPDHPPLMQKVGWQPAFSPLAQHHGFYTAAQAITAYGESLRLFDGQLDIRGDNRTSSSLHLIERAGRRTALFYSKECAGPLLSSAADQEYTARDLEDGEEVVHVSKVSSMVYDWPTRLDTSERLLETLKCWKIFSTSDTGLDLSYSNDWLQRDLKNMWIPLYNLLRGCSKDKNCYQLMFSLSALAYGSPRSRSLIPTLLAFATITQFCAVPPPLWPSYDLESGFEPQRESLLKMIRDSATLSKDSPEATLAPSHRLSGADSEQHRLQRFEARLDSEAVEVVDILLKQWPCDKPSLPPDTYSGSFDIPKLMSDMKKCFLTWSQNRELYDYIERVQDILDGARGSALRQITFPTCNVAPPMSGYPVTSSVVAFERLLERAAPQVAQLPQPRILGIPETSSIKHVRRAETDELGSILLDFKLKDNTFHQLYGEDLERSRQRLNDQMIPAHPDHIPLPQQQLDYHRDECRRHFEAVFNIIYQSLSPSNDTEEVMFTAGLWPRITKRSLLAKLALTSRDVLDANQWTDVLTSFAQGMLWFQRSQRLIRFAHHNNHEEFFKELENTGDKYKHARQYLDWLLIQVDGDFSVRPIQAGVALEMISPSSGENTVLQLNMGEGKSSVIVPMVAAALANGHTLTRVVVLKSLSTQMFQLLVQRLSGLANRRIFYMPFSRAIKLGDLQVKVIQDLYEKCLNVGGILVVQPEHILSFKLMGIDRLICSKSPNDREFGLNLLESQRWLEKNSRDILDESDEILHVRYQLLYAVGQHQSLEDSPYRWTTVQQVLSLVQKRVPEVYDEFPSGVVFEKRRDGGRFPTIRILQDIAGAALVGLIASDILDGALVNFRPCHTYARQVMLRVITEMNITRTDTDFAKKYCEDQWPLKGLLLLRGLLAHGILLYALKERRWRVDYGLNPSRTMLAVPFRAKDVPALRAEFGHPEVATLLTCLSYYYGGLSKHQLDQCFQLLPKIENPDEEYGNWVREADSVPKELRRFGGVNPNDDRQYDNDLVRLFQYNKAVVDFFLSRVVFLQQAKEFPERLTTSGWDIAETKDHVTTGFSGTNDNQYLLPTSITQSDPLEQLSTNAKVLSYLLQPENDRYLAVKGVEARPLTEIFVDFVVQRDPKIRILLDVGAQMLEYQNLDLARYWLQLKPDVPAAIFFGPNDEPMVLTRDNTVEEFISSPFNQQLDKCLVYLDDAHTRGTDLKLPGDSRAAVILGPKVTKDRLLQGCMRMRRLGQGQSVMFFAPVEVDQTIREVAAKATSDKVRVVDILRWAMLETCTDIQHHCAHWAQQGMDYENRKNAWLKWSSDTSSIDKLKSSWLRPDARSLDTLYPISSKVHRRTGEPPLRHASFEVTELLERCQRLGVSHFANIALEEEQEREVTHEVEKERHVERPPQAKAANHRTADHLRKFIQGIIPLSTTHFVHISFTSHQNSAVSLDHWWSQDLLTTQDFLTTIQDQSQNVGDYLRPVNWIISRAMGGRIILVVLSPHEVNDLLPEIRKSKAVHLHQYSPQVIQTTGSFDNLDFYCIPPLKKPWAAPPLVSQLGLWAGQLYWQDYNSYRQVCDLLGISTDEDGEGSSSSQPDSFISLEHQLGPLHPFKRHLLPLLIELVGRRRKGMDYSLSHLGRILHGRVLRMDDFQRQIYT</sequence>
<dbReference type="InterPro" id="IPR051346">
    <property type="entry name" value="OTU_Deubiquitinase"/>
</dbReference>
<organism evidence="11 12">
    <name type="scientific">Piloderma croceum (strain F 1598)</name>
    <dbReference type="NCBI Taxonomy" id="765440"/>
    <lineage>
        <taxon>Eukaryota</taxon>
        <taxon>Fungi</taxon>
        <taxon>Dikarya</taxon>
        <taxon>Basidiomycota</taxon>
        <taxon>Agaricomycotina</taxon>
        <taxon>Agaricomycetes</taxon>
        <taxon>Agaricomycetidae</taxon>
        <taxon>Atheliales</taxon>
        <taxon>Atheliaceae</taxon>
        <taxon>Piloderma</taxon>
    </lineage>
</organism>
<proteinExistence type="predicted"/>
<dbReference type="Proteomes" id="UP000054166">
    <property type="component" value="Unassembled WGS sequence"/>
</dbReference>
<feature type="domain" description="DUF3638" evidence="8">
    <location>
        <begin position="1870"/>
        <end position="2092"/>
    </location>
</feature>
<comment type="catalytic activity">
    <reaction evidence="1">
        <text>Thiol-dependent hydrolysis of ester, thioester, amide, peptide and isopeptide bonds formed by the C-terminal Gly of ubiquitin (a 76-residue protein attached to proteins as an intracellular targeting signal).</text>
        <dbReference type="EC" id="3.4.19.12"/>
    </reaction>
</comment>
<dbReference type="HOGENOM" id="CLU_000211_1_0_1"/>
<evidence type="ECO:0000256" key="2">
    <source>
        <dbReference type="ARBA" id="ARBA00012759"/>
    </source>
</evidence>
<accession>A0A0C3C526</accession>
<dbReference type="GO" id="GO:0004843">
    <property type="term" value="F:cysteine-type deubiquitinase activity"/>
    <property type="evidence" value="ECO:0007669"/>
    <property type="project" value="UniProtKB-EC"/>
</dbReference>
<evidence type="ECO:0000256" key="7">
    <source>
        <dbReference type="SAM" id="MobiDB-lite"/>
    </source>
</evidence>
<feature type="region of interest" description="Disordered" evidence="7">
    <location>
        <begin position="2681"/>
        <end position="2700"/>
    </location>
</feature>
<keyword evidence="4" id="KW-0833">Ubl conjugation pathway</keyword>
<dbReference type="Pfam" id="PF12340">
    <property type="entry name" value="DUF3638"/>
    <property type="match status" value="1"/>
</dbReference>
<evidence type="ECO:0000313" key="12">
    <source>
        <dbReference type="Proteomes" id="UP000054166"/>
    </source>
</evidence>
<reference evidence="11 12" key="1">
    <citation type="submission" date="2014-04" db="EMBL/GenBank/DDBJ databases">
        <authorList>
            <consortium name="DOE Joint Genome Institute"/>
            <person name="Kuo A."/>
            <person name="Tarkka M."/>
            <person name="Buscot F."/>
            <person name="Kohler A."/>
            <person name="Nagy L.G."/>
            <person name="Floudas D."/>
            <person name="Copeland A."/>
            <person name="Barry K.W."/>
            <person name="Cichocki N."/>
            <person name="Veneault-Fourrey C."/>
            <person name="LaButti K."/>
            <person name="Lindquist E.A."/>
            <person name="Lipzen A."/>
            <person name="Lundell T."/>
            <person name="Morin E."/>
            <person name="Murat C."/>
            <person name="Sun H."/>
            <person name="Tunlid A."/>
            <person name="Henrissat B."/>
            <person name="Grigoriev I.V."/>
            <person name="Hibbett D.S."/>
            <person name="Martin F."/>
            <person name="Nordberg H.P."/>
            <person name="Cantor M.N."/>
            <person name="Hua S.X."/>
        </authorList>
    </citation>
    <scope>NUCLEOTIDE SEQUENCE [LARGE SCALE GENOMIC DNA]</scope>
    <source>
        <strain evidence="11 12">F 1598</strain>
    </source>
</reference>
<evidence type="ECO:0000256" key="3">
    <source>
        <dbReference type="ARBA" id="ARBA00022670"/>
    </source>
</evidence>
<feature type="region of interest" description="Disordered" evidence="7">
    <location>
        <begin position="1546"/>
        <end position="1565"/>
    </location>
</feature>
<protein>
    <recommendedName>
        <fullName evidence="2">ubiquitinyl hydrolase 1</fullName>
        <ecNumber evidence="2">3.4.19.12</ecNumber>
    </recommendedName>
</protein>
<dbReference type="GO" id="GO:0006508">
    <property type="term" value="P:proteolysis"/>
    <property type="evidence" value="ECO:0007669"/>
    <property type="project" value="UniProtKB-KW"/>
</dbReference>
<evidence type="ECO:0000313" key="11">
    <source>
        <dbReference type="EMBL" id="KIM84727.1"/>
    </source>
</evidence>
<keyword evidence="6" id="KW-0788">Thiol protease</keyword>
<evidence type="ECO:0000259" key="8">
    <source>
        <dbReference type="Pfam" id="PF12340"/>
    </source>
</evidence>
<dbReference type="InterPro" id="IPR027417">
    <property type="entry name" value="P-loop_NTPase"/>
</dbReference>
<evidence type="ECO:0000259" key="9">
    <source>
        <dbReference type="Pfam" id="PF12359"/>
    </source>
</evidence>
<feature type="compositionally biased region" description="Basic and acidic residues" evidence="7">
    <location>
        <begin position="2681"/>
        <end position="2692"/>
    </location>
</feature>
<feature type="domain" description="DUF3645" evidence="9">
    <location>
        <begin position="2211"/>
        <end position="2242"/>
    </location>
</feature>
<dbReference type="PANTHER" id="PTHR13367:SF33">
    <property type="entry name" value="P-LOOP CONTAINING NUCLEOSIDE TRIPHOSPHATE HYDROLASE PROTEIN"/>
    <property type="match status" value="1"/>
</dbReference>
<feature type="domain" description="DUF6606" evidence="10">
    <location>
        <begin position="1"/>
        <end position="143"/>
    </location>
</feature>
<dbReference type="SUPFAM" id="SSF52540">
    <property type="entry name" value="P-loop containing nucleoside triphosphate hydrolases"/>
    <property type="match status" value="1"/>
</dbReference>
<gene>
    <name evidence="11" type="ORF">PILCRDRAFT_394312</name>
</gene>
<evidence type="ECO:0000256" key="1">
    <source>
        <dbReference type="ARBA" id="ARBA00000707"/>
    </source>
</evidence>
<dbReference type="InterPro" id="IPR022105">
    <property type="entry name" value="DUF3645"/>
</dbReference>
<evidence type="ECO:0000256" key="5">
    <source>
        <dbReference type="ARBA" id="ARBA00022801"/>
    </source>
</evidence>
<dbReference type="EC" id="3.4.19.12" evidence="2"/>
<dbReference type="Pfam" id="PF20255">
    <property type="entry name" value="DUF6606"/>
    <property type="match status" value="1"/>
</dbReference>
<evidence type="ECO:0000256" key="6">
    <source>
        <dbReference type="ARBA" id="ARBA00022807"/>
    </source>
</evidence>
<dbReference type="InterPro" id="IPR022099">
    <property type="entry name" value="DUF3638"/>
</dbReference>
<dbReference type="PANTHER" id="PTHR13367">
    <property type="entry name" value="UBIQUITIN THIOESTERASE"/>
    <property type="match status" value="1"/>
</dbReference>